<dbReference type="InterPro" id="IPR036465">
    <property type="entry name" value="vWFA_dom_sf"/>
</dbReference>
<sequence>MSGDSQARGLSRLRQWLTPLAFAALIAAVAMPELTLPRNTFNYIVTFDITQSMDVEDVVQGGAPVSRLKFAQAAMREALGRLPCGSKVGWSVFTGQRVLLLMSPVEVCGNYDALLVSLDGIDGRMRWTNWSRIAEGGVYSAVRVAQQVGGGAAIAFVTDGQEAPPVSPARALLEGINAARVRGWLIGVGGDQPAAIPKSDAEGNRIGYWQADEVIQTPPVPGSAVVATMHEELSELRGEYLASVAGQTGLDYRRLLSATSFGDALLDPRFARREPVPTDLRWCPALLALLLLVARFTPDAVLAGLRGCRKRIRTIVSLVARSFNGRQTQVD</sequence>
<reference evidence="1 2" key="1">
    <citation type="submission" date="2021-11" db="EMBL/GenBank/DDBJ databases">
        <authorList>
            <person name="Oh E.-T."/>
            <person name="Kim S.-B."/>
        </authorList>
    </citation>
    <scope>NUCLEOTIDE SEQUENCE [LARGE SCALE GENOMIC DNA]</scope>
    <source>
        <strain evidence="1 2">MMS20-SJTN17</strain>
    </source>
</reference>
<protein>
    <submittedName>
        <fullName evidence="1">MxaL protein</fullName>
    </submittedName>
</protein>
<evidence type="ECO:0000313" key="2">
    <source>
        <dbReference type="Proteomes" id="UP001430614"/>
    </source>
</evidence>
<dbReference type="Gene3D" id="3.40.50.410">
    <property type="entry name" value="von Willebrand factor, type A domain"/>
    <property type="match status" value="1"/>
</dbReference>
<dbReference type="RefSeq" id="WP_230561978.1">
    <property type="nucleotide sequence ID" value="NZ_JAJITC010000007.1"/>
</dbReference>
<accession>A0ABS8KEB2</accession>
<dbReference type="EMBL" id="JAJITC010000007">
    <property type="protein sequence ID" value="MCC8403116.1"/>
    <property type="molecule type" value="Genomic_DNA"/>
</dbReference>
<organism evidence="1 2">
    <name type="scientific">Paraburkholderia translucens</name>
    <dbReference type="NCBI Taxonomy" id="2886945"/>
    <lineage>
        <taxon>Bacteria</taxon>
        <taxon>Pseudomonadati</taxon>
        <taxon>Pseudomonadota</taxon>
        <taxon>Betaproteobacteria</taxon>
        <taxon>Burkholderiales</taxon>
        <taxon>Burkholderiaceae</taxon>
        <taxon>Paraburkholderia</taxon>
    </lineage>
</organism>
<keyword evidence="2" id="KW-1185">Reference proteome</keyword>
<evidence type="ECO:0000313" key="1">
    <source>
        <dbReference type="EMBL" id="MCC8403116.1"/>
    </source>
</evidence>
<name>A0ABS8KEB2_9BURK</name>
<dbReference type="Proteomes" id="UP001430614">
    <property type="component" value="Unassembled WGS sequence"/>
</dbReference>
<gene>
    <name evidence="1" type="ORF">LJ655_14670</name>
</gene>
<proteinExistence type="predicted"/>
<comment type="caution">
    <text evidence="1">The sequence shown here is derived from an EMBL/GenBank/DDBJ whole genome shotgun (WGS) entry which is preliminary data.</text>
</comment>